<dbReference type="Proteomes" id="UP001150941">
    <property type="component" value="Unassembled WGS sequence"/>
</dbReference>
<evidence type="ECO:0000313" key="12">
    <source>
        <dbReference type="Proteomes" id="UP001150941"/>
    </source>
</evidence>
<evidence type="ECO:0000256" key="7">
    <source>
        <dbReference type="ARBA" id="ARBA00023128"/>
    </source>
</evidence>
<evidence type="ECO:0000256" key="8">
    <source>
        <dbReference type="RuleBase" id="RU366063"/>
    </source>
</evidence>
<dbReference type="InterPro" id="IPR012762">
    <property type="entry name" value="Ubiq_biosynth_COQ9"/>
</dbReference>
<dbReference type="GO" id="GO:0005743">
    <property type="term" value="C:mitochondrial inner membrane"/>
    <property type="evidence" value="ECO:0007669"/>
    <property type="project" value="TreeGrafter"/>
</dbReference>
<reference evidence="11" key="2">
    <citation type="journal article" date="2023" name="IMA Fungus">
        <title>Comparative genomic study of the Penicillium genus elucidates a diverse pangenome and 15 lateral gene transfer events.</title>
        <authorList>
            <person name="Petersen C."/>
            <person name="Sorensen T."/>
            <person name="Nielsen M.R."/>
            <person name="Sondergaard T.E."/>
            <person name="Sorensen J.L."/>
            <person name="Fitzpatrick D.A."/>
            <person name="Frisvad J.C."/>
            <person name="Nielsen K.L."/>
        </authorList>
    </citation>
    <scope>NUCLEOTIDE SEQUENCE</scope>
    <source>
        <strain evidence="11">IBT 19713</strain>
    </source>
</reference>
<dbReference type="InterPro" id="IPR013718">
    <property type="entry name" value="COQ9_C"/>
</dbReference>
<keyword evidence="12" id="KW-1185">Reference proteome</keyword>
<feature type="domain" description="COQ9 C-terminal" evidence="10">
    <location>
        <begin position="192"/>
        <end position="261"/>
    </location>
</feature>
<evidence type="ECO:0000259" key="10">
    <source>
        <dbReference type="Pfam" id="PF08511"/>
    </source>
</evidence>
<dbReference type="GO" id="GO:0008289">
    <property type="term" value="F:lipid binding"/>
    <property type="evidence" value="ECO:0007669"/>
    <property type="project" value="UniProtKB-UniRule"/>
</dbReference>
<name>A0A9W9NYQ5_9EURO</name>
<dbReference type="NCBIfam" id="TIGR02396">
    <property type="entry name" value="diverge_rpsU"/>
    <property type="match status" value="1"/>
</dbReference>
<comment type="subcellular location">
    <subcellularLocation>
        <location evidence="1 8">Mitochondrion</location>
    </subcellularLocation>
</comment>
<dbReference type="AlphaFoldDB" id="A0A9W9NYQ5"/>
<dbReference type="RefSeq" id="XP_058330078.1">
    <property type="nucleotide sequence ID" value="XM_058474338.1"/>
</dbReference>
<protein>
    <recommendedName>
        <fullName evidence="8">Ubiquinone biosynthesis protein</fullName>
    </recommendedName>
</protein>
<evidence type="ECO:0000256" key="6">
    <source>
        <dbReference type="ARBA" id="ARBA00023121"/>
    </source>
</evidence>
<keyword evidence="4 8" id="KW-0831">Ubiquinone biosynthesis</keyword>
<evidence type="ECO:0000256" key="9">
    <source>
        <dbReference type="SAM" id="MobiDB-lite"/>
    </source>
</evidence>
<evidence type="ECO:0000313" key="11">
    <source>
        <dbReference type="EMBL" id="KAJ5232085.1"/>
    </source>
</evidence>
<dbReference type="OrthoDB" id="619536at2759"/>
<dbReference type="GeneID" id="83201641"/>
<dbReference type="Pfam" id="PF08511">
    <property type="entry name" value="COQ9"/>
    <property type="match status" value="1"/>
</dbReference>
<dbReference type="EMBL" id="JAPQKS010000004">
    <property type="protein sequence ID" value="KAJ5232085.1"/>
    <property type="molecule type" value="Genomic_DNA"/>
</dbReference>
<dbReference type="GO" id="GO:0006744">
    <property type="term" value="P:ubiquinone biosynthetic process"/>
    <property type="evidence" value="ECO:0007669"/>
    <property type="project" value="UniProtKB-UniRule"/>
</dbReference>
<dbReference type="PANTHER" id="PTHR21427">
    <property type="entry name" value="UBIQUINONE BIOSYNTHESIS PROTEIN COQ9, MITOCHONDRIAL"/>
    <property type="match status" value="1"/>
</dbReference>
<proteinExistence type="inferred from homology"/>
<comment type="caution">
    <text evidence="11">The sequence shown here is derived from an EMBL/GenBank/DDBJ whole genome shotgun (WGS) entry which is preliminary data.</text>
</comment>
<dbReference type="FunFam" id="1.10.357.10:FF:000004">
    <property type="entry name" value="Ubiquinone biosynthesis protein COQ9, mitochondrial"/>
    <property type="match status" value="1"/>
</dbReference>
<organism evidence="11 12">
    <name type="scientific">Penicillium chermesinum</name>
    <dbReference type="NCBI Taxonomy" id="63820"/>
    <lineage>
        <taxon>Eukaryota</taxon>
        <taxon>Fungi</taxon>
        <taxon>Dikarya</taxon>
        <taxon>Ascomycota</taxon>
        <taxon>Pezizomycotina</taxon>
        <taxon>Eurotiomycetes</taxon>
        <taxon>Eurotiomycetidae</taxon>
        <taxon>Eurotiales</taxon>
        <taxon>Aspergillaceae</taxon>
        <taxon>Penicillium</taxon>
    </lineage>
</organism>
<keyword evidence="6 8" id="KW-0446">Lipid-binding</keyword>
<dbReference type="Gene3D" id="1.10.357.10">
    <property type="entry name" value="Tetracycline Repressor, domain 2"/>
    <property type="match status" value="1"/>
</dbReference>
<feature type="compositionally biased region" description="Polar residues" evidence="9">
    <location>
        <begin position="32"/>
        <end position="43"/>
    </location>
</feature>
<accession>A0A9W9NYQ5</accession>
<evidence type="ECO:0000256" key="1">
    <source>
        <dbReference type="ARBA" id="ARBA00004173"/>
    </source>
</evidence>
<comment type="similarity">
    <text evidence="3 8">Belongs to the COQ9 family.</text>
</comment>
<comment type="function">
    <text evidence="8">Membrane-associated protein that warps the membrane surface to access and bind aromatic isoprenes with high specificity, including ubiquinone (CoQ) isoprene intermediates and presents them directly to Coq7, therefore facilitating the Coq7-mediated hydroxylase step. Participates in the biosynthesis of coenzyme Q, also named ubiquinone, an essential lipid-soluble electron transporter for aerobic cellular respiration.</text>
</comment>
<reference evidence="11" key="1">
    <citation type="submission" date="2022-11" db="EMBL/GenBank/DDBJ databases">
        <authorList>
            <person name="Petersen C."/>
        </authorList>
    </citation>
    <scope>NUCLEOTIDE SEQUENCE</scope>
    <source>
        <strain evidence="11">IBT 19713</strain>
    </source>
</reference>
<sequence length="290" mass="31585">MASIARLAPRRTAIPQSKVSLPLRSISSTPLFPVPTQSRSSQAPKLRTPHTPTRQYHSPLHPRLPPHEYTNSQTAILTAALVHVPTHGFTATSLTLGAQDAGFLSVSTQLLPRAEFDLVLFWLASRRGLLRAKVEEAALFPAAAAARGLAPQDLSVDDKVRILVLERLRLNREIKAHWADALAQMSLLGNIPLSLAELHALANDIVSLAGDTAVDASWYTRRAAVAGIYASAEVVMTRDPTEEMSETAEFVARRFEDRDALKLKVDAVSQCLSFWGNSVLGVGRSYGLKI</sequence>
<feature type="region of interest" description="Disordered" evidence="9">
    <location>
        <begin position="32"/>
        <end position="62"/>
    </location>
</feature>
<evidence type="ECO:0000256" key="5">
    <source>
        <dbReference type="ARBA" id="ARBA00022946"/>
    </source>
</evidence>
<gene>
    <name evidence="11" type="ORF">N7468_005041</name>
</gene>
<keyword evidence="7 8" id="KW-0496">Mitochondrion</keyword>
<keyword evidence="5" id="KW-0809">Transit peptide</keyword>
<dbReference type="PANTHER" id="PTHR21427:SF19">
    <property type="entry name" value="UBIQUINONE BIOSYNTHESIS PROTEIN COQ9, MITOCHONDRIAL"/>
    <property type="match status" value="1"/>
</dbReference>
<evidence type="ECO:0000256" key="4">
    <source>
        <dbReference type="ARBA" id="ARBA00022688"/>
    </source>
</evidence>
<evidence type="ECO:0000256" key="3">
    <source>
        <dbReference type="ARBA" id="ARBA00010766"/>
    </source>
</evidence>
<evidence type="ECO:0000256" key="2">
    <source>
        <dbReference type="ARBA" id="ARBA00004749"/>
    </source>
</evidence>
<comment type="pathway">
    <text evidence="2 8">Cofactor biosynthesis; ubiquinone biosynthesis.</text>
</comment>